<dbReference type="Pfam" id="PF13606">
    <property type="entry name" value="Ank_3"/>
    <property type="match status" value="1"/>
</dbReference>
<organism evidence="6 7">
    <name type="scientific">Trichoderma ghanense</name>
    <dbReference type="NCBI Taxonomy" id="65468"/>
    <lineage>
        <taxon>Eukaryota</taxon>
        <taxon>Fungi</taxon>
        <taxon>Dikarya</taxon>
        <taxon>Ascomycota</taxon>
        <taxon>Pezizomycotina</taxon>
        <taxon>Sordariomycetes</taxon>
        <taxon>Hypocreomycetidae</taxon>
        <taxon>Hypocreales</taxon>
        <taxon>Hypocreaceae</taxon>
        <taxon>Trichoderma</taxon>
    </lineage>
</organism>
<dbReference type="RefSeq" id="XP_073553997.1">
    <property type="nucleotide sequence ID" value="XM_073707491.1"/>
</dbReference>
<dbReference type="SMART" id="SM00248">
    <property type="entry name" value="ANK"/>
    <property type="match status" value="4"/>
</dbReference>
<keyword evidence="2 4" id="KW-0040">ANK repeat</keyword>
<keyword evidence="1" id="KW-0677">Repeat</keyword>
<dbReference type="GeneID" id="300581941"/>
<dbReference type="InterPro" id="IPR051631">
    <property type="entry name" value="Ankyrin-KH/SAM_domain"/>
</dbReference>
<dbReference type="PROSITE" id="PS50297">
    <property type="entry name" value="ANK_REP_REGION"/>
    <property type="match status" value="2"/>
</dbReference>
<dbReference type="PROSITE" id="PS50088">
    <property type="entry name" value="ANK_REPEAT"/>
    <property type="match status" value="4"/>
</dbReference>
<dbReference type="PANTHER" id="PTHR23206:SF7">
    <property type="entry name" value="PROTEIN KINASE DOMAIN-CONTAINING PROTEIN"/>
    <property type="match status" value="1"/>
</dbReference>
<evidence type="ECO:0000313" key="6">
    <source>
        <dbReference type="EMBL" id="TFA97795.1"/>
    </source>
</evidence>
<dbReference type="Proteomes" id="UP001642720">
    <property type="component" value="Unassembled WGS sequence"/>
</dbReference>
<dbReference type="InterPro" id="IPR021765">
    <property type="entry name" value="UstYa-like"/>
</dbReference>
<evidence type="ECO:0000256" key="4">
    <source>
        <dbReference type="PROSITE-ProRule" id="PRU00023"/>
    </source>
</evidence>
<feature type="repeat" description="ANK" evidence="4">
    <location>
        <begin position="358"/>
        <end position="386"/>
    </location>
</feature>
<dbReference type="SUPFAM" id="SSF48403">
    <property type="entry name" value="Ankyrin repeat"/>
    <property type="match status" value="1"/>
</dbReference>
<comment type="caution">
    <text evidence="6">The sequence shown here is derived from an EMBL/GenBank/DDBJ whole genome shotgun (WGS) entry which is preliminary data.</text>
</comment>
<feature type="repeat" description="ANK" evidence="4">
    <location>
        <begin position="420"/>
        <end position="452"/>
    </location>
</feature>
<keyword evidence="5" id="KW-0472">Membrane</keyword>
<proteinExistence type="inferred from homology"/>
<dbReference type="EMBL" id="PPTA01000027">
    <property type="protein sequence ID" value="TFA97795.1"/>
    <property type="molecule type" value="Genomic_DNA"/>
</dbReference>
<dbReference type="InterPro" id="IPR002110">
    <property type="entry name" value="Ankyrin_rpt"/>
</dbReference>
<comment type="similarity">
    <text evidence="3">Belongs to the ustYa family.</text>
</comment>
<evidence type="ECO:0000256" key="3">
    <source>
        <dbReference type="ARBA" id="ARBA00035112"/>
    </source>
</evidence>
<evidence type="ECO:0000256" key="1">
    <source>
        <dbReference type="ARBA" id="ARBA00022737"/>
    </source>
</evidence>
<feature type="repeat" description="ANK" evidence="4">
    <location>
        <begin position="306"/>
        <end position="338"/>
    </location>
</feature>
<sequence>MDTKGRYQLVQDDLEGAPISSSKPQSSFTKWLRVGAAVNVCLFIIAIIACFYSLLAVKKLDGHSLVVATNVYSPLLDRTTINLETRWTKAALLNRHNPGGPSIYVESPSPEVDQAWQALYEGDRFFLIEEHEVRRLGKDPEYAVEAPEQWGIGSNRYLAFNQGQHDVYCLDRLRKFAYADYYFENKTDEVELDTLRCLHTILQTLRCKWSVNLYTAFWVEGFETAAVDFNYLWEPVFYINRNIPAHIYHLTTSPTPAAVTLYPQKFMLPEENVMAEKLHCLIKGNNLSEVKEIVKEGELINQFSAAGLTPLGTAIACGNLPIAQHLLEKGANITLGYNSELCLDKSRVQSQLPDICPPIHIASAFGSADLIRLLVEYGADVNDPSAVEYGAQMLPLYLSTEDATKALIELGADVCRKNATGFTPLLHTIAREDVPSTKLLVENGADVEVERTTRYRVRISPGDNEEQSEERLVEGSSSPLMVACHQGRLRPTSAQMIQILAAAGADVNRRFQIKHIEKDVSFTALSLICGSRTPAPVVKGAYAKEDQYGEKEVAAIKALIAAGADINDPPVIGYVCEGDMPFPDFKWRLEVIQALVSQGMQTDVWEALQARLQVLRVYYQDSEAKSQFEVIEVLLREAILYK</sequence>
<feature type="transmembrane region" description="Helical" evidence="5">
    <location>
        <begin position="31"/>
        <end position="55"/>
    </location>
</feature>
<gene>
    <name evidence="6" type="ORF">CCMA1212_010447</name>
</gene>
<evidence type="ECO:0000256" key="5">
    <source>
        <dbReference type="SAM" id="Phobius"/>
    </source>
</evidence>
<dbReference type="Pfam" id="PF11807">
    <property type="entry name" value="UstYa"/>
    <property type="match status" value="1"/>
</dbReference>
<dbReference type="Gene3D" id="1.25.40.20">
    <property type="entry name" value="Ankyrin repeat-containing domain"/>
    <property type="match status" value="1"/>
</dbReference>
<reference evidence="6 7" key="1">
    <citation type="submission" date="2018-01" db="EMBL/GenBank/DDBJ databases">
        <title>Genome characterization of the sugarcane-associated fungus Trichoderma ghanense CCMA-1212 and their application in lignocelulose bioconversion.</title>
        <authorList>
            <person name="Steindorff A.S."/>
            <person name="Mendes T.D."/>
            <person name="Vilela E.S.D."/>
            <person name="Rodrigues D.S."/>
            <person name="Formighieri E.F."/>
            <person name="Melo I.S."/>
            <person name="Favaro L.C.L."/>
        </authorList>
    </citation>
    <scope>NUCLEOTIDE SEQUENCE [LARGE SCALE GENOMIC DNA]</scope>
    <source>
        <strain evidence="6 7">CCMA-1212</strain>
    </source>
</reference>
<feature type="repeat" description="ANK" evidence="4">
    <location>
        <begin position="475"/>
        <end position="512"/>
    </location>
</feature>
<keyword evidence="5" id="KW-1133">Transmembrane helix</keyword>
<dbReference type="PANTHER" id="PTHR23206">
    <property type="entry name" value="MASK PROTEIN"/>
    <property type="match status" value="1"/>
</dbReference>
<evidence type="ECO:0000256" key="2">
    <source>
        <dbReference type="ARBA" id="ARBA00023043"/>
    </source>
</evidence>
<keyword evidence="5" id="KW-0812">Transmembrane</keyword>
<dbReference type="InterPro" id="IPR036770">
    <property type="entry name" value="Ankyrin_rpt-contain_sf"/>
</dbReference>
<keyword evidence="7" id="KW-1185">Reference proteome</keyword>
<dbReference type="Pfam" id="PF12796">
    <property type="entry name" value="Ank_2"/>
    <property type="match status" value="1"/>
</dbReference>
<protein>
    <submittedName>
        <fullName evidence="6">Ankyrin repeat protein</fullName>
    </submittedName>
</protein>
<accession>A0ABY2GPW3</accession>
<evidence type="ECO:0000313" key="7">
    <source>
        <dbReference type="Proteomes" id="UP001642720"/>
    </source>
</evidence>
<name>A0ABY2GPW3_9HYPO</name>